<feature type="domain" description="Gram-positive cocci surface proteins LPxTG" evidence="8">
    <location>
        <begin position="17"/>
        <end position="57"/>
    </location>
</feature>
<comment type="caution">
    <text evidence="9">The sequence shown here is derived from an EMBL/GenBank/DDBJ whole genome shotgun (WGS) entry which is preliminary data.</text>
</comment>
<evidence type="ECO:0000256" key="3">
    <source>
        <dbReference type="ARBA" id="ARBA00022525"/>
    </source>
</evidence>
<reference evidence="9 10" key="1">
    <citation type="journal article" date="2018" name="Vet. Microbiol.">
        <title>Characterisation of Staphylococcus felis isolated from cats using whole genome sequencing.</title>
        <authorList>
            <person name="Worthing K."/>
            <person name="Pang S."/>
            <person name="Trott D.J."/>
            <person name="Abraham S."/>
            <person name="Coombs G.W."/>
            <person name="Jordan D."/>
            <person name="McIntyre L."/>
            <person name="Davies M.R."/>
            <person name="Norris J."/>
        </authorList>
    </citation>
    <scope>NUCLEOTIDE SEQUENCE [LARGE SCALE GENOMIC DNA]</scope>
    <source>
        <strain evidence="9 10">F9</strain>
    </source>
</reference>
<evidence type="ECO:0000256" key="1">
    <source>
        <dbReference type="ARBA" id="ARBA00004168"/>
    </source>
</evidence>
<evidence type="ECO:0000256" key="2">
    <source>
        <dbReference type="ARBA" id="ARBA00022512"/>
    </source>
</evidence>
<keyword evidence="7" id="KW-0812">Transmembrane</keyword>
<name>A0A3E0IL53_9STAP</name>
<evidence type="ECO:0000313" key="9">
    <source>
        <dbReference type="EMBL" id="REH89703.1"/>
    </source>
</evidence>
<evidence type="ECO:0000313" key="10">
    <source>
        <dbReference type="Proteomes" id="UP000256562"/>
    </source>
</evidence>
<comment type="subcellular location">
    <subcellularLocation>
        <location evidence="1">Secreted</location>
        <location evidence="1">Cell wall</location>
        <topology evidence="1">Peptidoglycan-anchor</topology>
    </subcellularLocation>
</comment>
<evidence type="ECO:0000256" key="4">
    <source>
        <dbReference type="ARBA" id="ARBA00022729"/>
    </source>
</evidence>
<keyword evidence="7" id="KW-1133">Transmembrane helix</keyword>
<dbReference type="AlphaFoldDB" id="A0A3E0IL53"/>
<dbReference type="EMBL" id="QKXQ01000663">
    <property type="protein sequence ID" value="REH89703.1"/>
    <property type="molecule type" value="Genomic_DNA"/>
</dbReference>
<feature type="non-terminal residue" evidence="9">
    <location>
        <position position="1"/>
    </location>
</feature>
<dbReference type="Proteomes" id="UP000256562">
    <property type="component" value="Unassembled WGS sequence"/>
</dbReference>
<keyword evidence="3" id="KW-0964">Secreted</keyword>
<dbReference type="RefSeq" id="WP_181897848.1">
    <property type="nucleotide sequence ID" value="NZ_QKXQ01000663.1"/>
</dbReference>
<dbReference type="InterPro" id="IPR019931">
    <property type="entry name" value="LPXTG_anchor"/>
</dbReference>
<evidence type="ECO:0000259" key="8">
    <source>
        <dbReference type="Pfam" id="PF00746"/>
    </source>
</evidence>
<feature type="compositionally biased region" description="Polar residues" evidence="6">
    <location>
        <begin position="1"/>
        <end position="11"/>
    </location>
</feature>
<keyword evidence="4" id="KW-0732">Signal</keyword>
<proteinExistence type="predicted"/>
<organism evidence="9 10">
    <name type="scientific">Staphylococcus felis</name>
    <dbReference type="NCBI Taxonomy" id="46127"/>
    <lineage>
        <taxon>Bacteria</taxon>
        <taxon>Bacillati</taxon>
        <taxon>Bacillota</taxon>
        <taxon>Bacilli</taxon>
        <taxon>Bacillales</taxon>
        <taxon>Staphylococcaceae</taxon>
        <taxon>Staphylococcus</taxon>
    </lineage>
</organism>
<dbReference type="Pfam" id="PF00746">
    <property type="entry name" value="Gram_pos_anchor"/>
    <property type="match status" value="1"/>
</dbReference>
<keyword evidence="5" id="KW-0572">Peptidoglycan-anchor</keyword>
<evidence type="ECO:0000256" key="6">
    <source>
        <dbReference type="SAM" id="MobiDB-lite"/>
    </source>
</evidence>
<evidence type="ECO:0000256" key="7">
    <source>
        <dbReference type="SAM" id="Phobius"/>
    </source>
</evidence>
<feature type="region of interest" description="Disordered" evidence="6">
    <location>
        <begin position="1"/>
        <end position="36"/>
    </location>
</feature>
<keyword evidence="2" id="KW-0134">Cell wall</keyword>
<feature type="compositionally biased region" description="Polar residues" evidence="6">
    <location>
        <begin position="19"/>
        <end position="36"/>
    </location>
</feature>
<evidence type="ECO:0000256" key="5">
    <source>
        <dbReference type="ARBA" id="ARBA00023088"/>
    </source>
</evidence>
<sequence>SKQNAQSSTHAEQMHSKTQEANQLPETGQTTHTSRTGLLAMITGALMSLFAFRHRRHKQ</sequence>
<feature type="transmembrane region" description="Helical" evidence="7">
    <location>
        <begin position="34"/>
        <end position="52"/>
    </location>
</feature>
<protein>
    <recommendedName>
        <fullName evidence="8">Gram-positive cocci surface proteins LPxTG domain-containing protein</fullName>
    </recommendedName>
</protein>
<gene>
    <name evidence="9" type="ORF">DOS83_13060</name>
</gene>
<accession>A0A3E0IL53</accession>
<keyword evidence="7" id="KW-0472">Membrane</keyword>